<keyword evidence="1" id="KW-0472">Membrane</keyword>
<protein>
    <submittedName>
        <fullName evidence="2">Uncharacterized protein</fullName>
    </submittedName>
</protein>
<feature type="transmembrane region" description="Helical" evidence="1">
    <location>
        <begin position="73"/>
        <end position="92"/>
    </location>
</feature>
<organism evidence="2 3">
    <name type="scientific">Brassica napus</name>
    <name type="common">Rape</name>
    <dbReference type="NCBI Taxonomy" id="3708"/>
    <lineage>
        <taxon>Eukaryota</taxon>
        <taxon>Viridiplantae</taxon>
        <taxon>Streptophyta</taxon>
        <taxon>Embryophyta</taxon>
        <taxon>Tracheophyta</taxon>
        <taxon>Spermatophyta</taxon>
        <taxon>Magnoliopsida</taxon>
        <taxon>eudicotyledons</taxon>
        <taxon>Gunneridae</taxon>
        <taxon>Pentapetalae</taxon>
        <taxon>rosids</taxon>
        <taxon>malvids</taxon>
        <taxon>Brassicales</taxon>
        <taxon>Brassicaceae</taxon>
        <taxon>Brassiceae</taxon>
        <taxon>Brassica</taxon>
    </lineage>
</organism>
<sequence>MKPKNMMLTESKSRNSLGNILGLRMHPVTMERLILHNEALSIVYYRIEWNMRHALKPTYETLFEMLKYSSWRVAFFCPSYVFTFIIFSITIISKTTSGLYALVIIIHLFMGGDNNLGDDTPGASCVSCICSKNHKLSATDQATGSGVLKPNRNLPWLHASPML</sequence>
<accession>A0ABQ8AE33</accession>
<proteinExistence type="predicted"/>
<comment type="caution">
    <text evidence="2">The sequence shown here is derived from an EMBL/GenBank/DDBJ whole genome shotgun (WGS) entry which is preliminary data.</text>
</comment>
<reference evidence="2 3" key="1">
    <citation type="submission" date="2021-05" db="EMBL/GenBank/DDBJ databases">
        <title>Genome Assembly of Synthetic Allotetraploid Brassica napus Reveals Homoeologous Exchanges between Subgenomes.</title>
        <authorList>
            <person name="Davis J.T."/>
        </authorList>
    </citation>
    <scope>NUCLEOTIDE SEQUENCE [LARGE SCALE GENOMIC DNA]</scope>
    <source>
        <strain evidence="3">cv. Da-Ae</strain>
        <tissue evidence="2">Seedling</tissue>
    </source>
</reference>
<keyword evidence="3" id="KW-1185">Reference proteome</keyword>
<gene>
    <name evidence="2" type="ORF">HID58_053228</name>
</gene>
<keyword evidence="1" id="KW-0812">Transmembrane</keyword>
<evidence type="ECO:0000313" key="3">
    <source>
        <dbReference type="Proteomes" id="UP000824890"/>
    </source>
</evidence>
<keyword evidence="1" id="KW-1133">Transmembrane helix</keyword>
<evidence type="ECO:0000313" key="2">
    <source>
        <dbReference type="EMBL" id="KAH0890799.1"/>
    </source>
</evidence>
<evidence type="ECO:0000256" key="1">
    <source>
        <dbReference type="SAM" id="Phobius"/>
    </source>
</evidence>
<name>A0ABQ8AE33_BRANA</name>
<dbReference type="EMBL" id="JAGKQM010000013">
    <property type="protein sequence ID" value="KAH0890799.1"/>
    <property type="molecule type" value="Genomic_DNA"/>
</dbReference>
<dbReference type="Proteomes" id="UP000824890">
    <property type="component" value="Unassembled WGS sequence"/>
</dbReference>